<keyword evidence="5" id="KW-1185">Reference proteome</keyword>
<organism evidence="4 5">
    <name type="scientific">Halobacteriovorax marinus (strain ATCC BAA-682 / DSM 15412 / SJ)</name>
    <name type="common">Bacteriovorax marinus</name>
    <dbReference type="NCBI Taxonomy" id="862908"/>
    <lineage>
        <taxon>Bacteria</taxon>
        <taxon>Pseudomonadati</taxon>
        <taxon>Bdellovibrionota</taxon>
        <taxon>Bacteriovoracia</taxon>
        <taxon>Bacteriovoracales</taxon>
        <taxon>Halobacteriovoraceae</taxon>
        <taxon>Halobacteriovorax</taxon>
    </lineage>
</organism>
<dbReference type="InterPro" id="IPR036046">
    <property type="entry name" value="Acylphosphatase-like_dom_sf"/>
</dbReference>
<dbReference type="EMBL" id="FQ312005">
    <property type="protein sequence ID" value="CBW27119.1"/>
    <property type="molecule type" value="Genomic_DNA"/>
</dbReference>
<comment type="catalytic activity">
    <reaction evidence="1">
        <text>an acyl phosphate + H2O = a carboxylate + phosphate + H(+)</text>
        <dbReference type="Rhea" id="RHEA:14965"/>
        <dbReference type="ChEBI" id="CHEBI:15377"/>
        <dbReference type="ChEBI" id="CHEBI:15378"/>
        <dbReference type="ChEBI" id="CHEBI:29067"/>
        <dbReference type="ChEBI" id="CHEBI:43474"/>
        <dbReference type="ChEBI" id="CHEBI:59918"/>
        <dbReference type="EC" id="3.6.1.7"/>
    </reaction>
</comment>
<dbReference type="PROSITE" id="PS51160">
    <property type="entry name" value="ACYLPHOSPHATASE_3"/>
    <property type="match status" value="1"/>
</dbReference>
<feature type="active site" evidence="1">
    <location>
        <position position="19"/>
    </location>
</feature>
<dbReference type="Proteomes" id="UP000008963">
    <property type="component" value="Chromosome"/>
</dbReference>
<dbReference type="GO" id="GO:0003998">
    <property type="term" value="F:acylphosphatase activity"/>
    <property type="evidence" value="ECO:0007669"/>
    <property type="project" value="UniProtKB-EC"/>
</dbReference>
<evidence type="ECO:0000313" key="5">
    <source>
        <dbReference type="Proteomes" id="UP000008963"/>
    </source>
</evidence>
<gene>
    <name evidence="4" type="ordered locus">BMS_2320</name>
</gene>
<proteinExistence type="inferred from homology"/>
<dbReference type="PATRIC" id="fig|862908.3.peg.2208"/>
<evidence type="ECO:0000259" key="3">
    <source>
        <dbReference type="PROSITE" id="PS51160"/>
    </source>
</evidence>
<accession>E1X4E7</accession>
<dbReference type="Pfam" id="PF00708">
    <property type="entry name" value="Acylphosphatase"/>
    <property type="match status" value="1"/>
</dbReference>
<dbReference type="STRING" id="862908.BMS_2320"/>
<name>E1X4E7_HALMS</name>
<dbReference type="KEGG" id="bmx:BMS_2320"/>
<feature type="domain" description="Acylphosphatase-like" evidence="3">
    <location>
        <begin position="4"/>
        <end position="105"/>
    </location>
</feature>
<dbReference type="EC" id="3.6.1.7" evidence="1"/>
<feature type="active site" evidence="1">
    <location>
        <position position="37"/>
    </location>
</feature>
<dbReference type="Gene3D" id="3.30.70.100">
    <property type="match status" value="1"/>
</dbReference>
<dbReference type="InterPro" id="IPR001792">
    <property type="entry name" value="Acylphosphatase-like_dom"/>
</dbReference>
<evidence type="ECO:0000313" key="4">
    <source>
        <dbReference type="EMBL" id="CBW27119.1"/>
    </source>
</evidence>
<dbReference type="AlphaFoldDB" id="E1X4E7"/>
<protein>
    <recommendedName>
        <fullName evidence="1">acylphosphatase</fullName>
        <ecNumber evidence="1">3.6.1.7</ecNumber>
    </recommendedName>
</protein>
<sequence length="111" mass="12866">MMMEKSFNVFGKVQGIMFRQTFIRSCHRRKLCAGASNSHENKQMVTCTVSGNEEEIDSLLNDLLNLEKLNSWGARVEKIQELDLVFDLDKHQVTTENVDSFKWSEGVEFYL</sequence>
<reference evidence="5" key="1">
    <citation type="journal article" date="2013" name="ISME J.">
        <title>A small predatory core genome in the divergent marine Bacteriovorax marinus SJ and the terrestrial Bdellovibrio bacteriovorus.</title>
        <authorList>
            <person name="Crossman L.C."/>
            <person name="Chen H."/>
            <person name="Cerdeno-Tarraga A.M."/>
            <person name="Brooks K."/>
            <person name="Quail M.A."/>
            <person name="Pineiro S.A."/>
            <person name="Hobley L."/>
            <person name="Sockett R.E."/>
            <person name="Bentley S.D."/>
            <person name="Parkhill J."/>
            <person name="Williams H.N."/>
            <person name="Stine O.C."/>
        </authorList>
    </citation>
    <scope>NUCLEOTIDE SEQUENCE [LARGE SCALE GENOMIC DNA]</scope>
    <source>
        <strain evidence="5">ATCC BAA-682 / DSM 15412 / SJ</strain>
    </source>
</reference>
<dbReference type="SUPFAM" id="SSF54975">
    <property type="entry name" value="Acylphosphatase/BLUF domain-like"/>
    <property type="match status" value="1"/>
</dbReference>
<dbReference type="HOGENOM" id="CLU_172872_0_0_7"/>
<evidence type="ECO:0000256" key="2">
    <source>
        <dbReference type="RuleBase" id="RU004168"/>
    </source>
</evidence>
<keyword evidence="1" id="KW-0378">Hydrolase</keyword>
<evidence type="ECO:0000256" key="1">
    <source>
        <dbReference type="PROSITE-ProRule" id="PRU00520"/>
    </source>
</evidence>
<comment type="similarity">
    <text evidence="2">Belongs to the acylphosphatase family.</text>
</comment>